<dbReference type="Gene3D" id="3.40.630.30">
    <property type="match status" value="1"/>
</dbReference>
<dbReference type="SUPFAM" id="SSF51182">
    <property type="entry name" value="RmlC-like cupins"/>
    <property type="match status" value="1"/>
</dbReference>
<comment type="caution">
    <text evidence="2">The sequence shown here is derived from an EMBL/GenBank/DDBJ whole genome shotgun (WGS) entry which is preliminary data.</text>
</comment>
<keyword evidence="2" id="KW-0808">Transferase</keyword>
<organism evidence="2 3">
    <name type="scientific">Legionella oakridgensis</name>
    <dbReference type="NCBI Taxonomy" id="29423"/>
    <lineage>
        <taxon>Bacteria</taxon>
        <taxon>Pseudomonadati</taxon>
        <taxon>Pseudomonadota</taxon>
        <taxon>Gammaproteobacteria</taxon>
        <taxon>Legionellales</taxon>
        <taxon>Legionellaceae</taxon>
        <taxon>Legionella</taxon>
    </lineage>
</organism>
<protein>
    <submittedName>
        <fullName evidence="2">GNAT family acetyltransferase</fullName>
    </submittedName>
</protein>
<dbReference type="PATRIC" id="fig|29423.5.peg.2581"/>
<dbReference type="Pfam" id="PF00583">
    <property type="entry name" value="Acetyltransf_1"/>
    <property type="match status" value="1"/>
</dbReference>
<dbReference type="InterPro" id="IPR011051">
    <property type="entry name" value="RmlC_Cupin_sf"/>
</dbReference>
<dbReference type="InterPro" id="IPR016181">
    <property type="entry name" value="Acyl_CoA_acyltransferase"/>
</dbReference>
<dbReference type="RefSeq" id="WP_035892596.1">
    <property type="nucleotide sequence ID" value="NZ_LCUA01000028.1"/>
</dbReference>
<dbReference type="AlphaFoldDB" id="A0A0W0WYC0"/>
<gene>
    <name evidence="2" type="ORF">Loak_2457</name>
</gene>
<evidence type="ECO:0000313" key="2">
    <source>
        <dbReference type="EMBL" id="KTD37321.1"/>
    </source>
</evidence>
<dbReference type="CDD" id="cd04301">
    <property type="entry name" value="NAT_SF"/>
    <property type="match status" value="1"/>
</dbReference>
<dbReference type="SUPFAM" id="SSF55729">
    <property type="entry name" value="Acyl-CoA N-acyltransferases (Nat)"/>
    <property type="match status" value="1"/>
</dbReference>
<proteinExistence type="predicted"/>
<dbReference type="Pfam" id="PF07883">
    <property type="entry name" value="Cupin_2"/>
    <property type="match status" value="1"/>
</dbReference>
<sequence>MTFKLSFLENPDPDDVQILTNGIKAYAKQQRSFDSLDFFACFIRDADNSIVGGCSGGTLYGGLHIDNLWVSEQIRHQGWGTKLMQAALKYGSEKGCAFATVNTMDWEAIEFYKKLGFKLEFERHGFQKNSVFYFLRKEFQATTDIRLLKDDSISCLNQSLKSPILESVVRKEPVSLNNAPHFKWGQSCDGWWLKNDGQFTVIYETMPAGSCEIKHYHQETEQFFYCLQGKLIIELESYAQVLQEQEGISIKAGVAHKVKNSFKNSVSFLVISSPHLPKDRVNLEP</sequence>
<accession>A0A0W0WYC0</accession>
<feature type="domain" description="N-acetyltransferase" evidence="1">
    <location>
        <begin position="6"/>
        <end position="140"/>
    </location>
</feature>
<dbReference type="InterPro" id="IPR014710">
    <property type="entry name" value="RmlC-like_jellyroll"/>
</dbReference>
<dbReference type="InterPro" id="IPR013096">
    <property type="entry name" value="Cupin_2"/>
</dbReference>
<evidence type="ECO:0000313" key="3">
    <source>
        <dbReference type="Proteomes" id="UP000054858"/>
    </source>
</evidence>
<evidence type="ECO:0000259" key="1">
    <source>
        <dbReference type="PROSITE" id="PS51186"/>
    </source>
</evidence>
<dbReference type="GO" id="GO:0016747">
    <property type="term" value="F:acyltransferase activity, transferring groups other than amino-acyl groups"/>
    <property type="evidence" value="ECO:0007669"/>
    <property type="project" value="InterPro"/>
</dbReference>
<reference evidence="2 3" key="1">
    <citation type="submission" date="2015-11" db="EMBL/GenBank/DDBJ databases">
        <title>Genomic analysis of 38 Legionella species identifies large and diverse effector repertoires.</title>
        <authorList>
            <person name="Burstein D."/>
            <person name="Amaro F."/>
            <person name="Zusman T."/>
            <person name="Lifshitz Z."/>
            <person name="Cohen O."/>
            <person name="Gilbert J.A."/>
            <person name="Pupko T."/>
            <person name="Shuman H.A."/>
            <person name="Segal G."/>
        </authorList>
    </citation>
    <scope>NUCLEOTIDE SEQUENCE [LARGE SCALE GENOMIC DNA]</scope>
    <source>
        <strain evidence="2 3">Oak Ridge-10</strain>
    </source>
</reference>
<dbReference type="Gene3D" id="2.60.120.10">
    <property type="entry name" value="Jelly Rolls"/>
    <property type="match status" value="1"/>
</dbReference>
<name>A0A0W0WYC0_9GAMM</name>
<dbReference type="EMBL" id="LNYP01000031">
    <property type="protein sequence ID" value="KTD37321.1"/>
    <property type="molecule type" value="Genomic_DNA"/>
</dbReference>
<dbReference type="InterPro" id="IPR000182">
    <property type="entry name" value="GNAT_dom"/>
</dbReference>
<dbReference type="Proteomes" id="UP000054858">
    <property type="component" value="Unassembled WGS sequence"/>
</dbReference>
<dbReference type="PROSITE" id="PS51186">
    <property type="entry name" value="GNAT"/>
    <property type="match status" value="1"/>
</dbReference>